<dbReference type="CDD" id="cd00822">
    <property type="entry name" value="TopoII_Trans_DNA_gyrase"/>
    <property type="match status" value="1"/>
</dbReference>
<evidence type="ECO:0000256" key="2">
    <source>
        <dbReference type="ARBA" id="ARBA00001946"/>
    </source>
</evidence>
<evidence type="ECO:0000256" key="1">
    <source>
        <dbReference type="ARBA" id="ARBA00000185"/>
    </source>
</evidence>
<dbReference type="FunFam" id="3.40.50.670:FF:000002">
    <property type="entry name" value="DNA gyrase subunit B"/>
    <property type="match status" value="1"/>
</dbReference>
<dbReference type="SMART" id="SM00433">
    <property type="entry name" value="TOP2c"/>
    <property type="match status" value="1"/>
</dbReference>
<dbReference type="Gene3D" id="3.30.230.10">
    <property type="match status" value="1"/>
</dbReference>
<evidence type="ECO:0000256" key="6">
    <source>
        <dbReference type="ARBA" id="ARBA00022741"/>
    </source>
</evidence>
<dbReference type="InterPro" id="IPR006171">
    <property type="entry name" value="TOPRIM_dom"/>
</dbReference>
<keyword evidence="11 13" id="KW-0413">Isomerase</keyword>
<dbReference type="Gene3D" id="3.30.565.10">
    <property type="entry name" value="Histidine kinase-like ATPase, C-terminal domain"/>
    <property type="match status" value="1"/>
</dbReference>
<dbReference type="SUPFAM" id="SSF54211">
    <property type="entry name" value="Ribosomal protein S5 domain 2-like"/>
    <property type="match status" value="1"/>
</dbReference>
<dbReference type="EC" id="5.6.2.2" evidence="4"/>
<keyword evidence="8" id="KW-0460">Magnesium</keyword>
<dbReference type="EMBL" id="PCQY01000018">
    <property type="protein sequence ID" value="PIP04629.1"/>
    <property type="molecule type" value="Genomic_DNA"/>
</dbReference>
<dbReference type="Pfam" id="PF00986">
    <property type="entry name" value="DNA_gyraseB_C"/>
    <property type="match status" value="1"/>
</dbReference>
<dbReference type="SUPFAM" id="SSF56719">
    <property type="entry name" value="Type II DNA topoisomerase"/>
    <property type="match status" value="1"/>
</dbReference>
<dbReference type="GO" id="GO:0006265">
    <property type="term" value="P:DNA topological change"/>
    <property type="evidence" value="ECO:0007669"/>
    <property type="project" value="InterPro"/>
</dbReference>
<dbReference type="InterPro" id="IPR014721">
    <property type="entry name" value="Ribsml_uS5_D2-typ_fold_subgr"/>
</dbReference>
<feature type="domain" description="Toprim" evidence="12">
    <location>
        <begin position="442"/>
        <end position="556"/>
    </location>
</feature>
<evidence type="ECO:0000256" key="3">
    <source>
        <dbReference type="ARBA" id="ARBA00010708"/>
    </source>
</evidence>
<accession>A0A2G9XCD7</accession>
<evidence type="ECO:0000256" key="7">
    <source>
        <dbReference type="ARBA" id="ARBA00022840"/>
    </source>
</evidence>
<dbReference type="Pfam" id="PF02518">
    <property type="entry name" value="HATPase_c"/>
    <property type="match status" value="1"/>
</dbReference>
<proteinExistence type="inferred from homology"/>
<dbReference type="GO" id="GO:0003677">
    <property type="term" value="F:DNA binding"/>
    <property type="evidence" value="ECO:0007669"/>
    <property type="project" value="UniProtKB-KW"/>
</dbReference>
<dbReference type="PROSITE" id="PS50880">
    <property type="entry name" value="TOPRIM"/>
    <property type="match status" value="1"/>
</dbReference>
<organism evidence="13 14">
    <name type="scientific">candidate division WWE3 bacterium CG23_combo_of_CG06-09_8_20_14_all_40_14</name>
    <dbReference type="NCBI Taxonomy" id="1975095"/>
    <lineage>
        <taxon>Bacteria</taxon>
        <taxon>Katanobacteria</taxon>
    </lineage>
</organism>
<sequence length="656" mass="73684">MEEKNPADQYNAEQIQVLEGLEPVKKRPGMYIGSTDQTGLHHLVTEIVNNAVDEALAEFASAITIIFHKENFTTVIDNGRGIPTDIKEGYGISALELVMTKLHAGGKFGSGGYKISGGLHGVGSSVVNALSDWMGIIVKRNNSFFVQEYHLGIPKYKVSEHKNLNEIKLEYPYPIAAVQALKDEKSGTVVSFKPSPQIFGNCKINPKTLTEQFREYGYLTAKLRFDIEDEIGNTKNIFYFEGGIKSFVRELNRRKKVLNEIVFYTHKKYEDIDIECALQYNDSFSENTLCFANNIKNPDGGAHLTGFRSALTRTINDYIKKNNLIKDKNFSLNGEDLKEGLTAVISVKLDSQKLQFEGQTKGKLGNSEARIAVETVVKEALDLYLEENPKEAEQIISKIFLAAKARLAARAARDAVVRKGALEGTTLPGKLADCREKDPSKSELFIVEGDSAGGPAKQGRNRETQAILPLFGKILNTERARLDKIVKSDKLKTLIVALGGGISDQFNIEKVRYHKIIIMADADIDGAHIRTLYLTFFFRHLKNIIEQGFLYVAVPPLYKASWGKERKYLLDEAEKEDFLKNFSNKNVNIQRFKGLGEMNPDELWDTTMNPETRVLKKVLINDAQKADEVFETLMGEEVEPRKRFIQTHAKQAELDI</sequence>
<comment type="cofactor">
    <cofactor evidence="2">
        <name>Mg(2+)</name>
        <dbReference type="ChEBI" id="CHEBI:18420"/>
    </cofactor>
</comment>
<evidence type="ECO:0000259" key="12">
    <source>
        <dbReference type="PROSITE" id="PS50880"/>
    </source>
</evidence>
<evidence type="ECO:0000256" key="10">
    <source>
        <dbReference type="ARBA" id="ARBA00023125"/>
    </source>
</evidence>
<dbReference type="PROSITE" id="PS00177">
    <property type="entry name" value="TOPOISOMERASE_II"/>
    <property type="match status" value="1"/>
</dbReference>
<dbReference type="PRINTS" id="PR01159">
    <property type="entry name" value="DNAGYRASEB"/>
</dbReference>
<evidence type="ECO:0000313" key="13">
    <source>
        <dbReference type="EMBL" id="PIP04629.1"/>
    </source>
</evidence>
<dbReference type="InterPro" id="IPR003594">
    <property type="entry name" value="HATPase_dom"/>
</dbReference>
<dbReference type="PANTHER" id="PTHR45866">
    <property type="entry name" value="DNA GYRASE/TOPOISOMERASE SUBUNIT B"/>
    <property type="match status" value="1"/>
</dbReference>
<dbReference type="CDD" id="cd16928">
    <property type="entry name" value="HATPase_GyrB-like"/>
    <property type="match status" value="1"/>
</dbReference>
<evidence type="ECO:0000256" key="4">
    <source>
        <dbReference type="ARBA" id="ARBA00012895"/>
    </source>
</evidence>
<protein>
    <recommendedName>
        <fullName evidence="4">DNA topoisomerase (ATP-hydrolyzing)</fullName>
        <ecNumber evidence="4">5.6.2.2</ecNumber>
    </recommendedName>
</protein>
<dbReference type="PRINTS" id="PR00418">
    <property type="entry name" value="TPI2FAMILY"/>
</dbReference>
<reference evidence="13 14" key="1">
    <citation type="submission" date="2017-09" db="EMBL/GenBank/DDBJ databases">
        <title>Depth-based differentiation of microbial function through sediment-hosted aquifers and enrichment of novel symbionts in the deep terrestrial subsurface.</title>
        <authorList>
            <person name="Probst A.J."/>
            <person name="Ladd B."/>
            <person name="Jarett J.K."/>
            <person name="Geller-Mcgrath D.E."/>
            <person name="Sieber C.M."/>
            <person name="Emerson J.B."/>
            <person name="Anantharaman K."/>
            <person name="Thomas B.C."/>
            <person name="Malmstrom R."/>
            <person name="Stieglmeier M."/>
            <person name="Klingl A."/>
            <person name="Woyke T."/>
            <person name="Ryan C.M."/>
            <person name="Banfield J.F."/>
        </authorList>
    </citation>
    <scope>NUCLEOTIDE SEQUENCE [LARGE SCALE GENOMIC DNA]</scope>
    <source>
        <strain evidence="13">CG23_combo_of_CG06-09_8_20_14_all_40_14</strain>
    </source>
</reference>
<keyword evidence="6" id="KW-0547">Nucleotide-binding</keyword>
<dbReference type="InterPro" id="IPR036890">
    <property type="entry name" value="HATPase_C_sf"/>
</dbReference>
<dbReference type="Proteomes" id="UP000231388">
    <property type="component" value="Unassembled WGS sequence"/>
</dbReference>
<gene>
    <name evidence="13" type="ORF">COX53_01285</name>
</gene>
<dbReference type="GO" id="GO:0046872">
    <property type="term" value="F:metal ion binding"/>
    <property type="evidence" value="ECO:0007669"/>
    <property type="project" value="UniProtKB-KW"/>
</dbReference>
<dbReference type="SMART" id="SM00387">
    <property type="entry name" value="HATPase_c"/>
    <property type="match status" value="1"/>
</dbReference>
<dbReference type="NCBIfam" id="NF011501">
    <property type="entry name" value="PRK14939.1"/>
    <property type="match status" value="1"/>
</dbReference>
<dbReference type="InterPro" id="IPR001241">
    <property type="entry name" value="Topo_IIA"/>
</dbReference>
<dbReference type="PANTHER" id="PTHR45866:SF1">
    <property type="entry name" value="DNA GYRASE SUBUNIT B, MITOCHONDRIAL"/>
    <property type="match status" value="1"/>
</dbReference>
<dbReference type="InterPro" id="IPR020568">
    <property type="entry name" value="Ribosomal_Su5_D2-typ_SF"/>
</dbReference>
<dbReference type="InterPro" id="IPR000565">
    <property type="entry name" value="Topo_IIA_B"/>
</dbReference>
<dbReference type="InterPro" id="IPR013759">
    <property type="entry name" value="Topo_IIA_B_C"/>
</dbReference>
<evidence type="ECO:0000256" key="9">
    <source>
        <dbReference type="ARBA" id="ARBA00023029"/>
    </source>
</evidence>
<evidence type="ECO:0000313" key="14">
    <source>
        <dbReference type="Proteomes" id="UP000231388"/>
    </source>
</evidence>
<dbReference type="FunFam" id="3.30.230.10:FF:000005">
    <property type="entry name" value="DNA gyrase subunit B"/>
    <property type="match status" value="1"/>
</dbReference>
<dbReference type="GO" id="GO:0005524">
    <property type="term" value="F:ATP binding"/>
    <property type="evidence" value="ECO:0007669"/>
    <property type="project" value="UniProtKB-KW"/>
</dbReference>
<evidence type="ECO:0000256" key="5">
    <source>
        <dbReference type="ARBA" id="ARBA00022723"/>
    </source>
</evidence>
<comment type="similarity">
    <text evidence="3">Belongs to the type II topoisomerase GyrB family.</text>
</comment>
<name>A0A2G9XCD7_UNCKA</name>
<dbReference type="SUPFAM" id="SSF55874">
    <property type="entry name" value="ATPase domain of HSP90 chaperone/DNA topoisomerase II/histidine kinase"/>
    <property type="match status" value="1"/>
</dbReference>
<dbReference type="AlphaFoldDB" id="A0A2G9XCD7"/>
<dbReference type="NCBIfam" id="NF004189">
    <property type="entry name" value="PRK05644.1"/>
    <property type="match status" value="1"/>
</dbReference>
<comment type="caution">
    <text evidence="13">The sequence shown here is derived from an EMBL/GenBank/DDBJ whole genome shotgun (WGS) entry which is preliminary data.</text>
</comment>
<dbReference type="InterPro" id="IPR013760">
    <property type="entry name" value="Topo_IIA-like_dom_sf"/>
</dbReference>
<dbReference type="InterPro" id="IPR013506">
    <property type="entry name" value="Topo_IIA_bsu_dom2"/>
</dbReference>
<dbReference type="Gene3D" id="3.40.50.670">
    <property type="match status" value="1"/>
</dbReference>
<dbReference type="GO" id="GO:0003918">
    <property type="term" value="F:DNA topoisomerase type II (double strand cut, ATP-hydrolyzing) activity"/>
    <property type="evidence" value="ECO:0007669"/>
    <property type="project" value="UniProtKB-EC"/>
</dbReference>
<comment type="catalytic activity">
    <reaction evidence="1">
        <text>ATP-dependent breakage, passage and rejoining of double-stranded DNA.</text>
        <dbReference type="EC" id="5.6.2.2"/>
    </reaction>
</comment>
<evidence type="ECO:0000256" key="8">
    <source>
        <dbReference type="ARBA" id="ARBA00022842"/>
    </source>
</evidence>
<dbReference type="Pfam" id="PF00204">
    <property type="entry name" value="DNA_gyraseB"/>
    <property type="match status" value="1"/>
</dbReference>
<keyword evidence="10" id="KW-0238">DNA-binding</keyword>
<dbReference type="InterPro" id="IPR018522">
    <property type="entry name" value="TopoIIA_CS"/>
</dbReference>
<evidence type="ECO:0000256" key="11">
    <source>
        <dbReference type="ARBA" id="ARBA00023235"/>
    </source>
</evidence>
<keyword evidence="7" id="KW-0067">ATP-binding</keyword>
<dbReference type="Pfam" id="PF01751">
    <property type="entry name" value="Toprim"/>
    <property type="match status" value="1"/>
</dbReference>
<keyword evidence="5" id="KW-0479">Metal-binding</keyword>
<keyword evidence="9" id="KW-0799">Topoisomerase</keyword>
<dbReference type="InterPro" id="IPR002288">
    <property type="entry name" value="DNA_gyrase_B_C"/>
</dbReference>